<sequence length="195" mass="22927">MKILIACEFSGIVREEFRKRGHDAWSCDLLDTEIPGNHIKADFRSVIQDTWDFIGYHYECRVMANSGVRWLYEKSGRWQELELACEIFNITLSDNRAGYSENPIHHYHTKKRIMREQDQVVQPWHFGDSYFKATCLWVRGLSKLEATNKLILPAKGTKEYKKWSMVHRASPGPDRWKTRSRAFRGISKAMAEQWG</sequence>
<organism evidence="1">
    <name type="scientific">marine sediment metagenome</name>
    <dbReference type="NCBI Taxonomy" id="412755"/>
    <lineage>
        <taxon>unclassified sequences</taxon>
        <taxon>metagenomes</taxon>
        <taxon>ecological metagenomes</taxon>
    </lineage>
</organism>
<proteinExistence type="predicted"/>
<comment type="caution">
    <text evidence="1">The sequence shown here is derived from an EMBL/GenBank/DDBJ whole genome shotgun (WGS) entry which is preliminary data.</text>
</comment>
<protein>
    <submittedName>
        <fullName evidence="1">Uncharacterized protein</fullName>
    </submittedName>
</protein>
<dbReference type="EMBL" id="LAZR01011757">
    <property type="protein sequence ID" value="KKM60015.1"/>
    <property type="molecule type" value="Genomic_DNA"/>
</dbReference>
<name>A0A0F9L7S2_9ZZZZ</name>
<dbReference type="AlphaFoldDB" id="A0A0F9L7S2"/>
<accession>A0A0F9L7S2</accession>
<evidence type="ECO:0000313" key="1">
    <source>
        <dbReference type="EMBL" id="KKM60015.1"/>
    </source>
</evidence>
<reference evidence="1" key="1">
    <citation type="journal article" date="2015" name="Nature">
        <title>Complex archaea that bridge the gap between prokaryotes and eukaryotes.</title>
        <authorList>
            <person name="Spang A."/>
            <person name="Saw J.H."/>
            <person name="Jorgensen S.L."/>
            <person name="Zaremba-Niedzwiedzka K."/>
            <person name="Martijn J."/>
            <person name="Lind A.E."/>
            <person name="van Eijk R."/>
            <person name="Schleper C."/>
            <person name="Guy L."/>
            <person name="Ettema T.J."/>
        </authorList>
    </citation>
    <scope>NUCLEOTIDE SEQUENCE</scope>
</reference>
<gene>
    <name evidence="1" type="ORF">LCGC14_1546110</name>
</gene>